<protein>
    <submittedName>
        <fullName evidence="1">Uncharacterized protein</fullName>
    </submittedName>
</protein>
<sequence>MTPKAKMWMKFVCLRIWHVAKMSEIIPIQAIISYRIL</sequence>
<dbReference type="AlphaFoldDB" id="A0A7J9DGZ6"/>
<gene>
    <name evidence="1" type="ORF">Gotri_022572</name>
</gene>
<organism evidence="1 2">
    <name type="scientific">Gossypium trilobum</name>
    <dbReference type="NCBI Taxonomy" id="34281"/>
    <lineage>
        <taxon>Eukaryota</taxon>
        <taxon>Viridiplantae</taxon>
        <taxon>Streptophyta</taxon>
        <taxon>Embryophyta</taxon>
        <taxon>Tracheophyta</taxon>
        <taxon>Spermatophyta</taxon>
        <taxon>Magnoliopsida</taxon>
        <taxon>eudicotyledons</taxon>
        <taxon>Gunneridae</taxon>
        <taxon>Pentapetalae</taxon>
        <taxon>rosids</taxon>
        <taxon>malvids</taxon>
        <taxon>Malvales</taxon>
        <taxon>Malvaceae</taxon>
        <taxon>Malvoideae</taxon>
        <taxon>Gossypium</taxon>
    </lineage>
</organism>
<proteinExistence type="predicted"/>
<accession>A0A7J9DGZ6</accession>
<evidence type="ECO:0000313" key="1">
    <source>
        <dbReference type="EMBL" id="MBA0759735.1"/>
    </source>
</evidence>
<comment type="caution">
    <text evidence="1">The sequence shown here is derived from an EMBL/GenBank/DDBJ whole genome shotgun (WGS) entry which is preliminary data.</text>
</comment>
<evidence type="ECO:0000313" key="2">
    <source>
        <dbReference type="Proteomes" id="UP000593568"/>
    </source>
</evidence>
<keyword evidence="2" id="KW-1185">Reference proteome</keyword>
<dbReference type="Proteomes" id="UP000593568">
    <property type="component" value="Unassembled WGS sequence"/>
</dbReference>
<reference evidence="1 2" key="1">
    <citation type="journal article" date="2019" name="Genome Biol. Evol.">
        <title>Insights into the evolution of the New World diploid cottons (Gossypium, subgenus Houzingenia) based on genome sequencing.</title>
        <authorList>
            <person name="Grover C.E."/>
            <person name="Arick M.A. 2nd"/>
            <person name="Thrash A."/>
            <person name="Conover J.L."/>
            <person name="Sanders W.S."/>
            <person name="Peterson D.G."/>
            <person name="Frelichowski J.E."/>
            <person name="Scheffler J.A."/>
            <person name="Scheffler B.E."/>
            <person name="Wendel J.F."/>
        </authorList>
    </citation>
    <scope>NUCLEOTIDE SEQUENCE [LARGE SCALE GENOMIC DNA]</scope>
    <source>
        <strain evidence="1">8</strain>
        <tissue evidence="1">Leaf</tissue>
    </source>
</reference>
<dbReference type="EMBL" id="JABEZW010000002">
    <property type="protein sequence ID" value="MBA0759735.1"/>
    <property type="molecule type" value="Genomic_DNA"/>
</dbReference>
<name>A0A7J9DGZ6_9ROSI</name>